<accession>D2R477</accession>
<dbReference type="OrthoDB" id="270125at2"/>
<dbReference type="NCBIfam" id="TIGR02532">
    <property type="entry name" value="IV_pilin_GFxxxE"/>
    <property type="match status" value="1"/>
</dbReference>
<dbReference type="EMBL" id="CP001848">
    <property type="protein sequence ID" value="ADB15225.1"/>
    <property type="molecule type" value="Genomic_DNA"/>
</dbReference>
<dbReference type="HOGENOM" id="CLU_796599_0_0_0"/>
<dbReference type="Proteomes" id="UP000001887">
    <property type="component" value="Chromosome"/>
</dbReference>
<keyword evidence="1" id="KW-0472">Membrane</keyword>
<organism evidence="2 3">
    <name type="scientific">Pirellula staleyi (strain ATCC 27377 / DSM 6068 / ICPB 4128)</name>
    <name type="common">Pirella staleyi</name>
    <dbReference type="NCBI Taxonomy" id="530564"/>
    <lineage>
        <taxon>Bacteria</taxon>
        <taxon>Pseudomonadati</taxon>
        <taxon>Planctomycetota</taxon>
        <taxon>Planctomycetia</taxon>
        <taxon>Pirellulales</taxon>
        <taxon>Pirellulaceae</taxon>
        <taxon>Pirellula</taxon>
    </lineage>
</organism>
<protein>
    <recommendedName>
        <fullName evidence="4">Prepilin-type N-terminal cleavage/methylation domain-containing protein</fullName>
    </recommendedName>
</protein>
<dbReference type="InterPro" id="IPR012902">
    <property type="entry name" value="N_methyl_site"/>
</dbReference>
<dbReference type="STRING" id="530564.Psta_0538"/>
<sequence length="348" mass="38105" precursor="true">MTSWFFRIVTSLPIASQQRRSKRSAGYTLIELLVVIIILLLLLALLLPIASFAVKDTRTRSAASRLQNAFHIARQMAIRDRRPCGVYLQVDQQLGGAGVFQVTKGYFAQEAPPYSGSTLGVRAYNGPGADMTISTNDDVLMFSDSSENNYLSALINHQPETILVRFDYKGEWFVYSFDVMSSQFIGGYPERATSNARPPTVAGTTGYPFQIRRLPKRTAAAFELPDGTAIDLAYSGFGRTGTEFSSGSYLFPADDTTSSAIVVMFNSDGAIESIYRGAEPGRPRSESINFLLGDIERLGVAGTESNLARSENLWFQLRGPLGIPVIYENNPDAALTLQACRSLSDTAQ</sequence>
<proteinExistence type="predicted"/>
<dbReference type="AlphaFoldDB" id="D2R477"/>
<reference evidence="2 3" key="1">
    <citation type="journal article" date="2009" name="Stand. Genomic Sci.">
        <title>Complete genome sequence of Pirellula staleyi type strain (ATCC 27377).</title>
        <authorList>
            <person name="Clum A."/>
            <person name="Tindall B.J."/>
            <person name="Sikorski J."/>
            <person name="Ivanova N."/>
            <person name="Mavrommatis K."/>
            <person name="Lucas S."/>
            <person name="Glavina del Rio T."/>
            <person name="Nolan M."/>
            <person name="Chen F."/>
            <person name="Tice H."/>
            <person name="Pitluck S."/>
            <person name="Cheng J.F."/>
            <person name="Chertkov O."/>
            <person name="Brettin T."/>
            <person name="Han C."/>
            <person name="Detter J.C."/>
            <person name="Kuske C."/>
            <person name="Bruce D."/>
            <person name="Goodwin L."/>
            <person name="Ovchinikova G."/>
            <person name="Pati A."/>
            <person name="Mikhailova N."/>
            <person name="Chen A."/>
            <person name="Palaniappan K."/>
            <person name="Land M."/>
            <person name="Hauser L."/>
            <person name="Chang Y.J."/>
            <person name="Jeffries C.D."/>
            <person name="Chain P."/>
            <person name="Rohde M."/>
            <person name="Goker M."/>
            <person name="Bristow J."/>
            <person name="Eisen J.A."/>
            <person name="Markowitz V."/>
            <person name="Hugenholtz P."/>
            <person name="Kyrpides N.C."/>
            <person name="Klenk H.P."/>
            <person name="Lapidus A."/>
        </authorList>
    </citation>
    <scope>NUCLEOTIDE SEQUENCE [LARGE SCALE GENOMIC DNA]</scope>
    <source>
        <strain evidence="3">ATCC 27377 / DSM 6068 / ICPB 4128</strain>
    </source>
</reference>
<dbReference type="SUPFAM" id="SSF54523">
    <property type="entry name" value="Pili subunits"/>
    <property type="match status" value="1"/>
</dbReference>
<dbReference type="InterPro" id="IPR045584">
    <property type="entry name" value="Pilin-like"/>
</dbReference>
<dbReference type="Gene3D" id="3.30.700.10">
    <property type="entry name" value="Glycoprotein, Type 4 Pilin"/>
    <property type="match status" value="1"/>
</dbReference>
<gene>
    <name evidence="2" type="ordered locus">Psta_0538</name>
</gene>
<keyword evidence="3" id="KW-1185">Reference proteome</keyword>
<keyword evidence="1" id="KW-0812">Transmembrane</keyword>
<dbReference type="PROSITE" id="PS00409">
    <property type="entry name" value="PROKAR_NTER_METHYL"/>
    <property type="match status" value="1"/>
</dbReference>
<dbReference type="KEGG" id="psl:Psta_0538"/>
<name>D2R477_PIRSD</name>
<feature type="transmembrane region" description="Helical" evidence="1">
    <location>
        <begin position="29"/>
        <end position="54"/>
    </location>
</feature>
<evidence type="ECO:0000313" key="3">
    <source>
        <dbReference type="Proteomes" id="UP000001887"/>
    </source>
</evidence>
<evidence type="ECO:0000313" key="2">
    <source>
        <dbReference type="EMBL" id="ADB15225.1"/>
    </source>
</evidence>
<evidence type="ECO:0000256" key="1">
    <source>
        <dbReference type="SAM" id="Phobius"/>
    </source>
</evidence>
<evidence type="ECO:0008006" key="4">
    <source>
        <dbReference type="Google" id="ProtNLM"/>
    </source>
</evidence>
<dbReference type="Pfam" id="PF07963">
    <property type="entry name" value="N_methyl"/>
    <property type="match status" value="1"/>
</dbReference>
<dbReference type="eggNOG" id="COG4970">
    <property type="taxonomic scope" value="Bacteria"/>
</dbReference>
<keyword evidence="1" id="KW-1133">Transmembrane helix</keyword>